<dbReference type="InterPro" id="IPR009453">
    <property type="entry name" value="ISN1"/>
</dbReference>
<dbReference type="GO" id="GO:0005524">
    <property type="term" value="F:ATP binding"/>
    <property type="evidence" value="ECO:0007669"/>
    <property type="project" value="UniProtKB-KW"/>
</dbReference>
<dbReference type="SUPFAM" id="SSF56784">
    <property type="entry name" value="HAD-like"/>
    <property type="match status" value="1"/>
</dbReference>
<keyword evidence="10 12" id="KW-0546">Nucleotide metabolism</keyword>
<evidence type="ECO:0000256" key="11">
    <source>
        <dbReference type="ARBA" id="ARBA00047413"/>
    </source>
</evidence>
<dbReference type="EC" id="3.1.3.-" evidence="12"/>
<proteinExistence type="inferred from homology"/>
<dbReference type="GO" id="GO:0006190">
    <property type="term" value="P:inosine salvage"/>
    <property type="evidence" value="ECO:0007669"/>
    <property type="project" value="InterPro"/>
</dbReference>
<keyword evidence="7 12" id="KW-0378">Hydrolase</keyword>
<dbReference type="Pfam" id="PF06437">
    <property type="entry name" value="ISN1"/>
    <property type="match status" value="1"/>
</dbReference>
<evidence type="ECO:0000256" key="6">
    <source>
        <dbReference type="ARBA" id="ARBA00022741"/>
    </source>
</evidence>
<evidence type="ECO:0000256" key="12">
    <source>
        <dbReference type="PIRNR" id="PIRNR028836"/>
    </source>
</evidence>
<comment type="caution">
    <text evidence="13">The sequence shown here is derived from an EMBL/GenBank/DDBJ whole genome shotgun (WGS) entry which is preliminary data.</text>
</comment>
<dbReference type="PIRSF" id="PIRSF028836">
    <property type="entry name" value="ISN1"/>
    <property type="match status" value="1"/>
</dbReference>
<keyword evidence="6" id="KW-0547">Nucleotide-binding</keyword>
<keyword evidence="8" id="KW-0067">ATP-binding</keyword>
<dbReference type="PANTHER" id="PTHR28213">
    <property type="entry name" value="IMP-SPECIFIC 5'-NUCLEOTIDASE 1"/>
    <property type="match status" value="1"/>
</dbReference>
<gene>
    <name evidence="13" type="ORF">DDE83_000397</name>
</gene>
<organism evidence="13 14">
    <name type="scientific">Stemphylium lycopersici</name>
    <name type="common">Tomato gray leaf spot disease fungus</name>
    <name type="synonym">Thyrospora lycopersici</name>
    <dbReference type="NCBI Taxonomy" id="183478"/>
    <lineage>
        <taxon>Eukaryota</taxon>
        <taxon>Fungi</taxon>
        <taxon>Dikarya</taxon>
        <taxon>Ascomycota</taxon>
        <taxon>Pezizomycotina</taxon>
        <taxon>Dothideomycetes</taxon>
        <taxon>Pleosporomycetidae</taxon>
        <taxon>Pleosporales</taxon>
        <taxon>Pleosporineae</taxon>
        <taxon>Pleosporaceae</taxon>
        <taxon>Stemphylium</taxon>
    </lineage>
</organism>
<dbReference type="GO" id="GO:0000287">
    <property type="term" value="F:magnesium ion binding"/>
    <property type="evidence" value="ECO:0007669"/>
    <property type="project" value="InterPro"/>
</dbReference>
<dbReference type="EMBL" id="QGDH01000004">
    <property type="protein sequence ID" value="RAR16270.1"/>
    <property type="molecule type" value="Genomic_DNA"/>
</dbReference>
<comment type="function">
    <text evidence="12">IMP-specific 5'-nucleotidase involved in IMP (inositol monophosphate) degradation.</text>
</comment>
<dbReference type="STRING" id="183478.A0A364NG74"/>
<evidence type="ECO:0000256" key="5">
    <source>
        <dbReference type="ARBA" id="ARBA00022723"/>
    </source>
</evidence>
<dbReference type="GO" id="GO:0071590">
    <property type="term" value="P:nicotinamide riboside biosynthetic process"/>
    <property type="evidence" value="ECO:0007669"/>
    <property type="project" value="TreeGrafter"/>
</dbReference>
<comment type="cofactor">
    <cofactor evidence="1 12">
        <name>Mg(2+)</name>
        <dbReference type="ChEBI" id="CHEBI:18420"/>
    </cofactor>
</comment>
<evidence type="ECO:0000313" key="14">
    <source>
        <dbReference type="Proteomes" id="UP000249619"/>
    </source>
</evidence>
<dbReference type="GO" id="GO:0009117">
    <property type="term" value="P:nucleotide metabolic process"/>
    <property type="evidence" value="ECO:0007669"/>
    <property type="project" value="UniProtKB-KW"/>
</dbReference>
<comment type="similarity">
    <text evidence="2 12">Belongs to the ISN1 family.</text>
</comment>
<evidence type="ECO:0000256" key="10">
    <source>
        <dbReference type="ARBA" id="ARBA00023080"/>
    </source>
</evidence>
<accession>A0A364NG74</accession>
<evidence type="ECO:0000256" key="3">
    <source>
        <dbReference type="ARBA" id="ARBA00011881"/>
    </source>
</evidence>
<dbReference type="PANTHER" id="PTHR28213:SF1">
    <property type="entry name" value="IMP-SPECIFIC 5'-NUCLEOTIDASE 1"/>
    <property type="match status" value="1"/>
</dbReference>
<evidence type="ECO:0000313" key="13">
    <source>
        <dbReference type="EMBL" id="RAR16270.1"/>
    </source>
</evidence>
<evidence type="ECO:0000256" key="9">
    <source>
        <dbReference type="ARBA" id="ARBA00022842"/>
    </source>
</evidence>
<evidence type="ECO:0000256" key="4">
    <source>
        <dbReference type="ARBA" id="ARBA00015544"/>
    </source>
</evidence>
<comment type="catalytic activity">
    <reaction evidence="11">
        <text>IMP + H2O = inosine + phosphate</text>
        <dbReference type="Rhea" id="RHEA:27718"/>
        <dbReference type="ChEBI" id="CHEBI:15377"/>
        <dbReference type="ChEBI" id="CHEBI:17596"/>
        <dbReference type="ChEBI" id="CHEBI:43474"/>
        <dbReference type="ChEBI" id="CHEBI:58053"/>
        <dbReference type="EC" id="3.1.3.99"/>
    </reaction>
</comment>
<keyword evidence="5" id="KW-0479">Metal-binding</keyword>
<dbReference type="GO" id="GO:0071592">
    <property type="term" value="P:nicotinic acid riboside biosynthetic process"/>
    <property type="evidence" value="ECO:0007669"/>
    <property type="project" value="TreeGrafter"/>
</dbReference>
<sequence length="447" mass="50628">MTTRYRVEYALKKNEPLTVFQDPSKGSAHRVDQGTISCAPLVHKFQVLKSFQGLLAVPFVLHSHPTAVFDPNGESIEHQANIAQRRYAEIMRDVEEIINDHIQHQKDGKPDRSKLKLLVPSVANFFTPLALHDAFIWQDQRRFISHRRFVPPSFNDVRLVLNTAQVMSLIRSGPLELVTFDGDVTLYDDGKDLEPDNPIIPKILQLMQRGSKIGIVTAAGYTEAKPYYGRLHGLLDAIQASDLPREVRQNLLIMGGESNFCFKFDENSPVLLRLVPREEWLLKEMLSWHESDIKDLLDLAEASLRDTIRNFRMEANVVRKERAVGIVPKAGYKFCRETLEETVLIIQKILEISEVGQRLPFCAFNGGNDVFVDIGDKSWGVLACQRIFGGIEGSKTLHVGDQFLSAGANDFKARLACTTAWIANPLETCQLLDEITELDEIHQRKTR</sequence>
<dbReference type="AlphaFoldDB" id="A0A364NG74"/>
<comment type="subunit">
    <text evidence="3 12">Homotetramer.</text>
</comment>
<dbReference type="Proteomes" id="UP000249619">
    <property type="component" value="Unassembled WGS sequence"/>
</dbReference>
<keyword evidence="14" id="KW-1185">Reference proteome</keyword>
<evidence type="ECO:0000256" key="8">
    <source>
        <dbReference type="ARBA" id="ARBA00022840"/>
    </source>
</evidence>
<keyword evidence="9 12" id="KW-0460">Magnesium</keyword>
<dbReference type="InterPro" id="IPR036412">
    <property type="entry name" value="HAD-like_sf"/>
</dbReference>
<evidence type="ECO:0000256" key="2">
    <source>
        <dbReference type="ARBA" id="ARBA00005307"/>
    </source>
</evidence>
<name>A0A364NG74_STELY</name>
<evidence type="ECO:0000256" key="7">
    <source>
        <dbReference type="ARBA" id="ARBA00022801"/>
    </source>
</evidence>
<reference evidence="14" key="1">
    <citation type="submission" date="2018-05" db="EMBL/GenBank/DDBJ databases">
        <title>Draft genome sequence of Stemphylium lycopersici strain CIDEFI 213.</title>
        <authorList>
            <person name="Medina R."/>
            <person name="Franco M.E.E."/>
            <person name="Lucentini C.G."/>
            <person name="Saparrat M.C.N."/>
            <person name="Balatti P.A."/>
        </authorList>
    </citation>
    <scope>NUCLEOTIDE SEQUENCE [LARGE SCALE GENOMIC DNA]</scope>
    <source>
        <strain evidence="14">CIDEFI 213</strain>
    </source>
</reference>
<evidence type="ECO:0000256" key="1">
    <source>
        <dbReference type="ARBA" id="ARBA00001946"/>
    </source>
</evidence>
<protein>
    <recommendedName>
        <fullName evidence="4 12">IMP-specific 5'-nucleotidase 1</fullName>
        <ecNumber evidence="12">3.1.3.-</ecNumber>
    </recommendedName>
</protein>
<dbReference type="GO" id="GO:0008253">
    <property type="term" value="F:5'-nucleotidase activity"/>
    <property type="evidence" value="ECO:0007669"/>
    <property type="project" value="InterPro"/>
</dbReference>